<gene>
    <name evidence="2" type="ORF">BSZ39_03340</name>
</gene>
<proteinExistence type="predicted"/>
<keyword evidence="3" id="KW-1185">Reference proteome</keyword>
<dbReference type="InterPro" id="IPR029063">
    <property type="entry name" value="SAM-dependent_MTases_sf"/>
</dbReference>
<dbReference type="Pfam" id="PF13847">
    <property type="entry name" value="Methyltransf_31"/>
    <property type="match status" value="1"/>
</dbReference>
<dbReference type="EMBL" id="MQVR01000012">
    <property type="protein sequence ID" value="OKL54574.1"/>
    <property type="molecule type" value="Genomic_DNA"/>
</dbReference>
<evidence type="ECO:0000313" key="3">
    <source>
        <dbReference type="Proteomes" id="UP000185628"/>
    </source>
</evidence>
<accession>A0A1Q5Q433</accession>
<dbReference type="AlphaFoldDB" id="A0A1Q5Q433"/>
<dbReference type="InterPro" id="IPR025714">
    <property type="entry name" value="Methyltranfer_dom"/>
</dbReference>
<sequence length="218" mass="23201">MTEPARWQRITSADPGHSTRYINRFKQLAANGFDLFGEARAADAMLARGSVVVDAGCGPGRISVELAQRSHRVVGLDIDPLFITEGRRVAAEHGVAASVGDDGALEDVPEAGQVAFKQADITQPFGLSVGADLILCAGNVITFLDAPGPAEFLRHAADALAEGGRIIIGFGLTRGYSLAQYEADLAAAGLIVQSRFATWQFEPFTDESDFVVDILARR</sequence>
<dbReference type="CDD" id="cd02440">
    <property type="entry name" value="AdoMet_MTases"/>
    <property type="match status" value="1"/>
</dbReference>
<dbReference type="Proteomes" id="UP000185628">
    <property type="component" value="Unassembled WGS sequence"/>
</dbReference>
<protein>
    <recommendedName>
        <fullName evidence="1">Methyltransferase domain-containing protein</fullName>
    </recommendedName>
</protein>
<reference evidence="3" key="1">
    <citation type="submission" date="2016-12" db="EMBL/GenBank/DDBJ databases">
        <authorList>
            <person name="Meng X."/>
        </authorList>
    </citation>
    <scope>NUCLEOTIDE SEQUENCE [LARGE SCALE GENOMIC DNA]</scope>
    <source>
        <strain evidence="3">DSM 19116</strain>
    </source>
</reference>
<organism evidence="2 3">
    <name type="scientific">Bowdeniella nasicola</name>
    <dbReference type="NCBI Taxonomy" id="208480"/>
    <lineage>
        <taxon>Bacteria</taxon>
        <taxon>Bacillati</taxon>
        <taxon>Actinomycetota</taxon>
        <taxon>Actinomycetes</taxon>
        <taxon>Actinomycetales</taxon>
        <taxon>Actinomycetaceae</taxon>
        <taxon>Bowdeniella</taxon>
    </lineage>
</organism>
<comment type="caution">
    <text evidence="2">The sequence shown here is derived from an EMBL/GenBank/DDBJ whole genome shotgun (WGS) entry which is preliminary data.</text>
</comment>
<feature type="domain" description="Methyltransferase" evidence="1">
    <location>
        <begin position="48"/>
        <end position="168"/>
    </location>
</feature>
<dbReference type="SUPFAM" id="SSF53335">
    <property type="entry name" value="S-adenosyl-L-methionine-dependent methyltransferases"/>
    <property type="match status" value="1"/>
</dbReference>
<evidence type="ECO:0000313" key="2">
    <source>
        <dbReference type="EMBL" id="OKL54574.1"/>
    </source>
</evidence>
<evidence type="ECO:0000259" key="1">
    <source>
        <dbReference type="Pfam" id="PF13847"/>
    </source>
</evidence>
<name>A0A1Q5Q433_9ACTO</name>
<dbReference type="Gene3D" id="3.40.50.150">
    <property type="entry name" value="Vaccinia Virus protein VP39"/>
    <property type="match status" value="1"/>
</dbReference>
<dbReference type="OrthoDB" id="9805171at2"/>
<dbReference type="RefSeq" id="WP_073715974.1">
    <property type="nucleotide sequence ID" value="NZ_MQVR01000012.1"/>
</dbReference>